<dbReference type="Proteomes" id="UP000220246">
    <property type="component" value="Unassembled WGS sequence"/>
</dbReference>
<evidence type="ECO:0000313" key="3">
    <source>
        <dbReference type="Proteomes" id="UP000220246"/>
    </source>
</evidence>
<comment type="caution">
    <text evidence="2">The sequence shown here is derived from an EMBL/GenBank/DDBJ whole genome shotgun (WGS) entry which is preliminary data.</text>
</comment>
<sequence length="110" mass="11740">MTDPGGIVCLCGKSLDLHRAWQQGMPGADSQCVHCRRCYDSRAQLISARRQSGCHHLPQAPQQLQGAVAAGVRSRQLWRESALPAWGAAAPVCSPSVTDSSSADPMQRAS</sequence>
<feature type="compositionally biased region" description="Polar residues" evidence="1">
    <location>
        <begin position="95"/>
        <end position="110"/>
    </location>
</feature>
<name>A0A2A7UYW8_COMTR</name>
<feature type="region of interest" description="Disordered" evidence="1">
    <location>
        <begin position="90"/>
        <end position="110"/>
    </location>
</feature>
<gene>
    <name evidence="2" type="ORF">CRM82_19305</name>
</gene>
<dbReference type="STRING" id="1219032.GCA_001515545_01976"/>
<dbReference type="EMBL" id="PDEA01000001">
    <property type="protein sequence ID" value="PEH90453.1"/>
    <property type="molecule type" value="Genomic_DNA"/>
</dbReference>
<evidence type="ECO:0000256" key="1">
    <source>
        <dbReference type="SAM" id="MobiDB-lite"/>
    </source>
</evidence>
<reference evidence="3" key="1">
    <citation type="submission" date="2017-09" db="EMBL/GenBank/DDBJ databases">
        <title>FDA dAtabase for Regulatory Grade micrObial Sequences (FDA-ARGOS): Supporting development and validation of Infectious Disease Dx tests.</title>
        <authorList>
            <person name="Minogue T."/>
            <person name="Wolcott M."/>
            <person name="Wasieloski L."/>
            <person name="Aguilar W."/>
            <person name="Moore D."/>
            <person name="Tallon L."/>
            <person name="Sadzewicz L."/>
            <person name="Ott S."/>
            <person name="Zhao X."/>
            <person name="Nagaraj S."/>
            <person name="Vavikolanu K."/>
            <person name="Aluvathingal J."/>
            <person name="Nadendla S."/>
            <person name="Sichtig H."/>
        </authorList>
    </citation>
    <scope>NUCLEOTIDE SEQUENCE [LARGE SCALE GENOMIC DNA]</scope>
    <source>
        <strain evidence="3">FDAARGOS_394</strain>
    </source>
</reference>
<dbReference type="AlphaFoldDB" id="A0A2A7UYW8"/>
<organism evidence="2 3">
    <name type="scientific">Comamonas terrigena</name>
    <dbReference type="NCBI Taxonomy" id="32013"/>
    <lineage>
        <taxon>Bacteria</taxon>
        <taxon>Pseudomonadati</taxon>
        <taxon>Pseudomonadota</taxon>
        <taxon>Betaproteobacteria</taxon>
        <taxon>Burkholderiales</taxon>
        <taxon>Comamonadaceae</taxon>
        <taxon>Comamonas</taxon>
    </lineage>
</organism>
<keyword evidence="3" id="KW-1185">Reference proteome</keyword>
<proteinExistence type="predicted"/>
<protein>
    <submittedName>
        <fullName evidence="2">Uncharacterized protein</fullName>
    </submittedName>
</protein>
<accession>A0A2A7UYW8</accession>
<evidence type="ECO:0000313" key="2">
    <source>
        <dbReference type="EMBL" id="PEH90453.1"/>
    </source>
</evidence>